<dbReference type="EMBL" id="MWWR01000002">
    <property type="protein sequence ID" value="OZG53301.1"/>
    <property type="molecule type" value="Genomic_DNA"/>
</dbReference>
<dbReference type="Proteomes" id="UP000216725">
    <property type="component" value="Unassembled WGS sequence"/>
</dbReference>
<name>A0A261F2H5_9BIFI</name>
<dbReference type="InterPro" id="IPR007139">
    <property type="entry name" value="DUF349"/>
</dbReference>
<keyword evidence="3" id="KW-1185">Reference proteome</keyword>
<feature type="compositionally biased region" description="Low complexity" evidence="1">
    <location>
        <begin position="16"/>
        <end position="54"/>
    </location>
</feature>
<feature type="compositionally biased region" description="Basic and acidic residues" evidence="1">
    <location>
        <begin position="435"/>
        <end position="445"/>
    </location>
</feature>
<dbReference type="RefSeq" id="WP_094659920.1">
    <property type="nucleotide sequence ID" value="NZ_MWWR01000002.1"/>
</dbReference>
<reference evidence="2 3" key="1">
    <citation type="journal article" date="2017" name="BMC Genomics">
        <title>Comparative genomic and phylogenomic analyses of the Bifidobacteriaceae family.</title>
        <authorList>
            <person name="Lugli G.A."/>
            <person name="Milani C."/>
            <person name="Turroni F."/>
            <person name="Duranti S."/>
            <person name="Mancabelli L."/>
            <person name="Mangifesta M."/>
            <person name="Ferrario C."/>
            <person name="Modesto M."/>
            <person name="Mattarelli P."/>
            <person name="Jiri K."/>
            <person name="van Sinderen D."/>
            <person name="Ventura M."/>
        </authorList>
    </citation>
    <scope>NUCLEOTIDE SEQUENCE [LARGE SCALE GENOMIC DNA]</scope>
    <source>
        <strain evidence="2 3">DSM 24742</strain>
    </source>
</reference>
<sequence>MSEETVTTPDNESADAAQAAGTTPATPKAAKPAQPATPKNTPKPGAHPSPAAFAKKAKKASVKPVASTTFSPEDVKAAEAFGRVGDDGTVFVKDGDNERAVGQYPGAEKDKALEPYALRYLELKATLEQFAARLKGSSVKPGEITRTLAQLQSDVAEPQVVGDLDALRTVFGEIKVAGEAKRAELEKSRKEAYDKALAERTAIVEKAEAIVAGLGDNTNWRNTGDELQKVFEEWQHHQKTTIRLNKQDADALWHRFSSARSTFASRRRKWSQARDAQRTQAKTAKEQIIKEAEELKDSKEWGETSRKFNDLMARWKKAGHAGRQEDDELWSRFRAAADVFYGARQADRDKENEGEKENLAKKEELLKQAQALLPVKDIKAAKQARQKLSKIQEQWDEIGFVPRSDVHRIESALDDVDKQIKAVEDTEWTQSDPETEARKSDFERQLEEQLAELDKKIAAETDPKKKADLEAEKATKEKWLSVVK</sequence>
<dbReference type="Pfam" id="PF03993">
    <property type="entry name" value="DUF349"/>
    <property type="match status" value="3"/>
</dbReference>
<comment type="caution">
    <text evidence="2">The sequence shown here is derived from an EMBL/GenBank/DDBJ whole genome shotgun (WGS) entry which is preliminary data.</text>
</comment>
<evidence type="ECO:0000313" key="3">
    <source>
        <dbReference type="Proteomes" id="UP000216725"/>
    </source>
</evidence>
<feature type="region of interest" description="Disordered" evidence="1">
    <location>
        <begin position="1"/>
        <end position="81"/>
    </location>
</feature>
<accession>A0A261F2H5</accession>
<protein>
    <submittedName>
        <fullName evidence="2">DNA repair protein</fullName>
    </submittedName>
</protein>
<evidence type="ECO:0000313" key="2">
    <source>
        <dbReference type="EMBL" id="OZG53301.1"/>
    </source>
</evidence>
<dbReference type="OrthoDB" id="5422202at2"/>
<evidence type="ECO:0000256" key="1">
    <source>
        <dbReference type="SAM" id="MobiDB-lite"/>
    </source>
</evidence>
<gene>
    <name evidence="2" type="ORF">PSRA_0108</name>
</gene>
<feature type="region of interest" description="Disordered" evidence="1">
    <location>
        <begin position="424"/>
        <end position="445"/>
    </location>
</feature>
<proteinExistence type="predicted"/>
<organism evidence="2 3">
    <name type="scientific">Pseudoscardovia radai</name>
    <dbReference type="NCBI Taxonomy" id="987066"/>
    <lineage>
        <taxon>Bacteria</taxon>
        <taxon>Bacillati</taxon>
        <taxon>Actinomycetota</taxon>
        <taxon>Actinomycetes</taxon>
        <taxon>Bifidobacteriales</taxon>
        <taxon>Bifidobacteriaceae</taxon>
        <taxon>Pseudoscardovia</taxon>
    </lineage>
</organism>
<dbReference type="AlphaFoldDB" id="A0A261F2H5"/>
<feature type="compositionally biased region" description="Polar residues" evidence="1">
    <location>
        <begin position="1"/>
        <end position="11"/>
    </location>
</feature>